<evidence type="ECO:0000256" key="2">
    <source>
        <dbReference type="ARBA" id="ARBA00023002"/>
    </source>
</evidence>
<dbReference type="PRINTS" id="PR00080">
    <property type="entry name" value="SDRFAMILY"/>
</dbReference>
<dbReference type="GO" id="GO:0016020">
    <property type="term" value="C:membrane"/>
    <property type="evidence" value="ECO:0007669"/>
    <property type="project" value="TreeGrafter"/>
</dbReference>
<dbReference type="PANTHER" id="PTHR44196:SF1">
    <property type="entry name" value="DEHYDROGENASE_REDUCTASE SDR FAMILY MEMBER 7B"/>
    <property type="match status" value="1"/>
</dbReference>
<evidence type="ECO:0000313" key="8">
    <source>
        <dbReference type="Proteomes" id="UP000435877"/>
    </source>
</evidence>
<dbReference type="Pfam" id="PF00106">
    <property type="entry name" value="adh_short"/>
    <property type="match status" value="1"/>
</dbReference>
<dbReference type="SUPFAM" id="SSF51735">
    <property type="entry name" value="NAD(P)-binding Rossmann-fold domains"/>
    <property type="match status" value="1"/>
</dbReference>
<evidence type="ECO:0000313" key="9">
    <source>
        <dbReference type="Proteomes" id="UP000439591"/>
    </source>
</evidence>
<comment type="similarity">
    <text evidence="1 3">Belongs to the short-chain dehydrogenases/reductases (SDR) family.</text>
</comment>
<dbReference type="CDD" id="cd05233">
    <property type="entry name" value="SDR_c"/>
    <property type="match status" value="1"/>
</dbReference>
<dbReference type="InterPro" id="IPR036291">
    <property type="entry name" value="NAD(P)-bd_dom_sf"/>
</dbReference>
<dbReference type="OrthoDB" id="9810734at2"/>
<dbReference type="PANTHER" id="PTHR44196">
    <property type="entry name" value="DEHYDROGENASE/REDUCTASE SDR FAMILY MEMBER 7B"/>
    <property type="match status" value="1"/>
</dbReference>
<dbReference type="InterPro" id="IPR057326">
    <property type="entry name" value="KR_dom"/>
</dbReference>
<organism evidence="5 8">
    <name type="scientific">Zhongshania aliphaticivorans</name>
    <dbReference type="NCBI Taxonomy" id="1470434"/>
    <lineage>
        <taxon>Bacteria</taxon>
        <taxon>Pseudomonadati</taxon>
        <taxon>Pseudomonadota</taxon>
        <taxon>Gammaproteobacteria</taxon>
        <taxon>Cellvibrionales</taxon>
        <taxon>Spongiibacteraceae</taxon>
        <taxon>Zhongshania</taxon>
    </lineage>
</organism>
<evidence type="ECO:0000313" key="6">
    <source>
        <dbReference type="EMBL" id="CAA0118234.1"/>
    </source>
</evidence>
<dbReference type="Gene3D" id="3.40.50.720">
    <property type="entry name" value="NAD(P)-binding Rossmann-like Domain"/>
    <property type="match status" value="1"/>
</dbReference>
<sequence>MKNLQGKTAVITGAAGGLGSALASSMADKGCHLALIDSNQAALSELIKRLEYPHLRISSHIINLCEQTDIDSLPAAIASVHNSIDILINNAGMTIQKSVENHSIDDWQRVFNLNFWAPVSLCKTLLPLLRQQRSAHIVNLSSMAAFYGLPSQSSYSSSKAALQAYSESLAAELNRDGIVISCIHPGAIKTDMMMATLNESDDLKQAQKTWLCNNALASQQRLSPSGLSAQFKVTHPV</sequence>
<dbReference type="EC" id="1.-.-.-" evidence="5"/>
<accession>A0A5S9PZM0</accession>
<dbReference type="InterPro" id="IPR002347">
    <property type="entry name" value="SDR_fam"/>
</dbReference>
<proteinExistence type="inferred from homology"/>
<dbReference type="Proteomes" id="UP000435877">
    <property type="component" value="Unassembled WGS sequence"/>
</dbReference>
<dbReference type="Proteomes" id="UP000439591">
    <property type="component" value="Unassembled WGS sequence"/>
</dbReference>
<feature type="domain" description="Ketoreductase" evidence="4">
    <location>
        <begin position="7"/>
        <end position="186"/>
    </location>
</feature>
<evidence type="ECO:0000259" key="4">
    <source>
        <dbReference type="SMART" id="SM00822"/>
    </source>
</evidence>
<evidence type="ECO:0000256" key="1">
    <source>
        <dbReference type="ARBA" id="ARBA00006484"/>
    </source>
</evidence>
<dbReference type="EMBL" id="CACSIM010000006">
    <property type="protein sequence ID" value="CAA0118234.1"/>
    <property type="molecule type" value="Genomic_DNA"/>
</dbReference>
<dbReference type="EMBL" id="CACSIK010000003">
    <property type="protein sequence ID" value="CAA0110653.1"/>
    <property type="molecule type" value="Genomic_DNA"/>
</dbReference>
<gene>
    <name evidence="5" type="primary">sadH_5</name>
    <name evidence="7" type="synonym">sadH_8</name>
    <name evidence="5" type="ORF">IHBHHGIJ_03221</name>
    <name evidence="6" type="ORF">KFEGEMFD_03434</name>
    <name evidence="7" type="ORF">KFEGEMFD_03966</name>
</gene>
<keyword evidence="8" id="KW-1185">Reference proteome</keyword>
<evidence type="ECO:0000313" key="5">
    <source>
        <dbReference type="EMBL" id="CAA0110653.1"/>
    </source>
</evidence>
<dbReference type="InterPro" id="IPR020904">
    <property type="entry name" value="Sc_DH/Rdtase_CS"/>
</dbReference>
<dbReference type="PRINTS" id="PR00081">
    <property type="entry name" value="GDHRDH"/>
</dbReference>
<dbReference type="AlphaFoldDB" id="A0A5S9PZM0"/>
<keyword evidence="2 5" id="KW-0560">Oxidoreductase</keyword>
<dbReference type="GO" id="GO:0016491">
    <property type="term" value="F:oxidoreductase activity"/>
    <property type="evidence" value="ECO:0007669"/>
    <property type="project" value="UniProtKB-KW"/>
</dbReference>
<dbReference type="SMART" id="SM00822">
    <property type="entry name" value="PKS_KR"/>
    <property type="match status" value="1"/>
</dbReference>
<dbReference type="EMBL" id="CACSIM010000008">
    <property type="protein sequence ID" value="CAA0122252.1"/>
    <property type="molecule type" value="Genomic_DNA"/>
</dbReference>
<name>A0A5S9PZM0_9GAMM</name>
<dbReference type="PROSITE" id="PS00061">
    <property type="entry name" value="ADH_SHORT"/>
    <property type="match status" value="1"/>
</dbReference>
<protein>
    <submittedName>
        <fullName evidence="5">Oxidoreductase SadH</fullName>
        <ecNumber evidence="5">1.-.-.-</ecNumber>
    </submittedName>
</protein>
<evidence type="ECO:0000313" key="7">
    <source>
        <dbReference type="EMBL" id="CAA0122252.1"/>
    </source>
</evidence>
<dbReference type="RefSeq" id="WP_159269934.1">
    <property type="nucleotide sequence ID" value="NZ_CACSIK010000003.1"/>
</dbReference>
<evidence type="ECO:0000256" key="3">
    <source>
        <dbReference type="RuleBase" id="RU000363"/>
    </source>
</evidence>
<reference evidence="8 9" key="1">
    <citation type="submission" date="2019-11" db="EMBL/GenBank/DDBJ databases">
        <authorList>
            <person name="Holert J."/>
        </authorList>
    </citation>
    <scope>NUCLEOTIDE SEQUENCE [LARGE SCALE GENOMIC DNA]</scope>
    <source>
        <strain evidence="6">BC3_2A</strain>
        <strain evidence="5">SB11_1A</strain>
    </source>
</reference>